<reference evidence="2 3" key="2">
    <citation type="submission" date="2019-01" db="EMBL/GenBank/DDBJ databases">
        <title>The decoding of complex shrimp genome reveals the adaptation for benthos swimmer, frequently molting mechanism and breeding impact on genome.</title>
        <authorList>
            <person name="Sun Y."/>
            <person name="Gao Y."/>
            <person name="Yu Y."/>
        </authorList>
    </citation>
    <scope>NUCLEOTIDE SEQUENCE [LARGE SCALE GENOMIC DNA]</scope>
    <source>
        <tissue evidence="2">Muscle</tissue>
    </source>
</reference>
<sequence length="898" mass="94294">MPRPASHGRSLLLHRLAKGSLPLLPLSPCLSPLRTHALIISFSSPLPASQLLSLPAPIPTLSSLSPLPPSSLSSPLPPGSSPLSLSFPRGPVPPLRLMLPSHRLTSISPVPTIDPLLTSLPRLPPRFSTCRSLSPPNDGKLRVCRFSSPLLSPRHLSSPSLSPSSPLAYLSFLRPAAPSRLSPFHRFVCSPLYLRSFLCSLRPRSHPAVSPHSPPPTSLLSPLSPSHPPSISSPSHSICIHDHTPSRSPRPSPPPTHFPLPSLDLSRLRPLGGLSSLSALSPRLPHPPSLSLPFTSALSSSLLSPLPPHYSPLSSAFGSTLPTLSLSASQPPWSSLPPPNPPLSRSLPLPLPLLSLPSSRSPPSPLLSRASLPLPPFLSSSSLSPSRFSPLPPHPAPSSPSPPLPLPLFPDPPPLRALSPPSSRHLPLPSTHLSALPHSISSPTPVPTLLAALALAAHLHPSLMRILSPPLHHLPRSLSLPPCTSLPLLSVPPAPLPSPPPAPLPPLLFLSSLSAPFVSSSLHLLPLATLPPPLSPALPSPPLLLLSSPFSPVGSPPSASLYGLAYQLPLSSLLPSPPHALSSLFTPRHPPSPLSSPRATSPLLSPAPYLTIPLPSLPFSALGHPSGLSSSPLHLRTRVPVPLNPLLSPLSHAPLPAPLSLAPTTSHSSPTPSRRPPSIPFCRPPLSPSPLPSALGPLPCPHLPAAPPAPPSSSPAAPPFLSRTLPSSSQGFALLLLSPSSLAHPPLLSRPLANRSLLSLCSSRALHPSFSSPSSCSTLFAIACPSRVYEPPPTMLQPPTLLLSPPTLSLSPSTRPHLPPPSHSPPLSRASQPFLRSLALIYASHPPQPLHRSLPLPTQRNDVGRELSAYRRPLFPLTLTNWPVSATIRPPCPINRSK</sequence>
<feature type="compositionally biased region" description="Low complexity" evidence="1">
    <location>
        <begin position="804"/>
        <end position="816"/>
    </location>
</feature>
<dbReference type="EMBL" id="QCYY01000438">
    <property type="protein sequence ID" value="ROT85134.1"/>
    <property type="molecule type" value="Genomic_DNA"/>
</dbReference>
<feature type="compositionally biased region" description="Pro residues" evidence="1">
    <location>
        <begin position="248"/>
        <end position="258"/>
    </location>
</feature>
<keyword evidence="3" id="KW-1185">Reference proteome</keyword>
<feature type="region of interest" description="Disordered" evidence="1">
    <location>
        <begin position="658"/>
        <end position="683"/>
    </location>
</feature>
<organism evidence="2 3">
    <name type="scientific">Penaeus vannamei</name>
    <name type="common">Whiteleg shrimp</name>
    <name type="synonym">Litopenaeus vannamei</name>
    <dbReference type="NCBI Taxonomy" id="6689"/>
    <lineage>
        <taxon>Eukaryota</taxon>
        <taxon>Metazoa</taxon>
        <taxon>Ecdysozoa</taxon>
        <taxon>Arthropoda</taxon>
        <taxon>Crustacea</taxon>
        <taxon>Multicrustacea</taxon>
        <taxon>Malacostraca</taxon>
        <taxon>Eumalacostraca</taxon>
        <taxon>Eucarida</taxon>
        <taxon>Decapoda</taxon>
        <taxon>Dendrobranchiata</taxon>
        <taxon>Penaeoidea</taxon>
        <taxon>Penaeidae</taxon>
        <taxon>Penaeus</taxon>
    </lineage>
</organism>
<gene>
    <name evidence="2" type="ORF">C7M84_021168</name>
</gene>
<feature type="compositionally biased region" description="Low complexity" evidence="1">
    <location>
        <begin position="416"/>
        <end position="430"/>
    </location>
</feature>
<protein>
    <submittedName>
        <fullName evidence="2">Uncharacterized protein</fullName>
    </submittedName>
</protein>
<dbReference type="Proteomes" id="UP000283509">
    <property type="component" value="Unassembled WGS sequence"/>
</dbReference>
<feature type="compositionally biased region" description="Pro residues" evidence="1">
    <location>
        <begin position="702"/>
        <end position="718"/>
    </location>
</feature>
<feature type="compositionally biased region" description="Low complexity" evidence="1">
    <location>
        <begin position="218"/>
        <end position="237"/>
    </location>
</feature>
<evidence type="ECO:0000256" key="1">
    <source>
        <dbReference type="SAM" id="MobiDB-lite"/>
    </source>
</evidence>
<feature type="compositionally biased region" description="Pro residues" evidence="1">
    <location>
        <begin position="390"/>
        <end position="415"/>
    </location>
</feature>
<name>A0A3R7T171_PENVA</name>
<evidence type="ECO:0000313" key="2">
    <source>
        <dbReference type="EMBL" id="ROT85134.1"/>
    </source>
</evidence>
<feature type="compositionally biased region" description="Low complexity" evidence="1">
    <location>
        <begin position="658"/>
        <end position="672"/>
    </location>
</feature>
<feature type="region of interest" description="Disordered" evidence="1">
    <location>
        <begin position="804"/>
        <end position="829"/>
    </location>
</feature>
<dbReference type="AlphaFoldDB" id="A0A3R7T171"/>
<evidence type="ECO:0000313" key="3">
    <source>
        <dbReference type="Proteomes" id="UP000283509"/>
    </source>
</evidence>
<feature type="region of interest" description="Disordered" evidence="1">
    <location>
        <begin position="208"/>
        <end position="262"/>
    </location>
</feature>
<feature type="region of interest" description="Disordered" evidence="1">
    <location>
        <begin position="388"/>
        <end position="430"/>
    </location>
</feature>
<reference evidence="2 3" key="1">
    <citation type="submission" date="2018-04" db="EMBL/GenBank/DDBJ databases">
        <authorList>
            <person name="Zhang X."/>
            <person name="Yuan J."/>
            <person name="Li F."/>
            <person name="Xiang J."/>
        </authorList>
    </citation>
    <scope>NUCLEOTIDE SEQUENCE [LARGE SCALE GENOMIC DNA]</scope>
    <source>
        <tissue evidence="2">Muscle</tissue>
    </source>
</reference>
<comment type="caution">
    <text evidence="2">The sequence shown here is derived from an EMBL/GenBank/DDBJ whole genome shotgun (WGS) entry which is preliminary data.</text>
</comment>
<accession>A0A3R7T171</accession>
<feature type="region of interest" description="Disordered" evidence="1">
    <location>
        <begin position="702"/>
        <end position="722"/>
    </location>
</feature>
<feature type="compositionally biased region" description="Pro residues" evidence="1">
    <location>
        <begin position="673"/>
        <end position="683"/>
    </location>
</feature>
<proteinExistence type="predicted"/>